<gene>
    <name evidence="1" type="ORF">JTE90_023328</name>
</gene>
<evidence type="ECO:0000313" key="1">
    <source>
        <dbReference type="EMBL" id="KAG8195151.1"/>
    </source>
</evidence>
<keyword evidence="2" id="KW-1185">Reference proteome</keyword>
<comment type="caution">
    <text evidence="1">The sequence shown here is derived from an EMBL/GenBank/DDBJ whole genome shotgun (WGS) entry which is preliminary data.</text>
</comment>
<accession>A0AAV6VHI1</accession>
<dbReference type="EMBL" id="JAFNEN010000092">
    <property type="protein sequence ID" value="KAG8195151.1"/>
    <property type="molecule type" value="Genomic_DNA"/>
</dbReference>
<dbReference type="AlphaFoldDB" id="A0AAV6VHI1"/>
<organism evidence="1 2">
    <name type="scientific">Oedothorax gibbosus</name>
    <dbReference type="NCBI Taxonomy" id="931172"/>
    <lineage>
        <taxon>Eukaryota</taxon>
        <taxon>Metazoa</taxon>
        <taxon>Ecdysozoa</taxon>
        <taxon>Arthropoda</taxon>
        <taxon>Chelicerata</taxon>
        <taxon>Arachnida</taxon>
        <taxon>Araneae</taxon>
        <taxon>Araneomorphae</taxon>
        <taxon>Entelegynae</taxon>
        <taxon>Araneoidea</taxon>
        <taxon>Linyphiidae</taxon>
        <taxon>Erigoninae</taxon>
        <taxon>Oedothorax</taxon>
    </lineage>
</organism>
<evidence type="ECO:0000313" key="2">
    <source>
        <dbReference type="Proteomes" id="UP000827092"/>
    </source>
</evidence>
<reference evidence="1 2" key="1">
    <citation type="journal article" date="2022" name="Nat. Ecol. Evol.">
        <title>A masculinizing supergene underlies an exaggerated male reproductive morph in a spider.</title>
        <authorList>
            <person name="Hendrickx F."/>
            <person name="De Corte Z."/>
            <person name="Sonet G."/>
            <person name="Van Belleghem S.M."/>
            <person name="Kostlbacher S."/>
            <person name="Vangestel C."/>
        </authorList>
    </citation>
    <scope>NUCLEOTIDE SEQUENCE [LARGE SCALE GENOMIC DNA]</scope>
    <source>
        <strain evidence="1">W744_W776</strain>
    </source>
</reference>
<protein>
    <submittedName>
        <fullName evidence="1">Uncharacterized protein</fullName>
    </submittedName>
</protein>
<dbReference type="Proteomes" id="UP000827092">
    <property type="component" value="Unassembled WGS sequence"/>
</dbReference>
<proteinExistence type="predicted"/>
<name>A0AAV6VHI1_9ARAC</name>
<sequence>MGQISRYLYSVRSGGFVEVYVLVVPQFELQFTTKDRSQASISTEQVIPELGVLLKSQRMVGLKFFERACRVGVSTSSALKTTDCQKVHCSEFNFIMYC</sequence>